<keyword evidence="1" id="KW-0812">Transmembrane</keyword>
<dbReference type="AlphaFoldDB" id="A0A1Y6CSF3"/>
<feature type="transmembrane region" description="Helical" evidence="1">
    <location>
        <begin position="24"/>
        <end position="44"/>
    </location>
</feature>
<reference evidence="2 3" key="1">
    <citation type="submission" date="2017-04" db="EMBL/GenBank/DDBJ databases">
        <authorList>
            <person name="Afonso C.L."/>
            <person name="Miller P.J."/>
            <person name="Scott M.A."/>
            <person name="Spackman E."/>
            <person name="Goraichik I."/>
            <person name="Dimitrov K.M."/>
            <person name="Suarez D.L."/>
            <person name="Swayne D.E."/>
        </authorList>
    </citation>
    <scope>NUCLEOTIDE SEQUENCE [LARGE SCALE GENOMIC DNA]</scope>
    <source>
        <strain evidence="2 3">USBA 355</strain>
    </source>
</reference>
<dbReference type="EMBL" id="FWZX01000072">
    <property type="protein sequence ID" value="SMF85795.1"/>
    <property type="molecule type" value="Genomic_DNA"/>
</dbReference>
<keyword evidence="1" id="KW-0472">Membrane</keyword>
<sequence>LGGRPVDVPSVWALVSQVQDSWELVAISFGSGFAACVSVVRRYMAARERDKAQEYELQAGQPLQASGAVEAAAGGLVAGAIKAIRGK</sequence>
<dbReference type="RefSeq" id="WP_159460394.1">
    <property type="nucleotide sequence ID" value="NZ_FWZX01000072.1"/>
</dbReference>
<organism evidence="2 3">
    <name type="scientific">Tistlia consotensis USBA 355</name>
    <dbReference type="NCBI Taxonomy" id="560819"/>
    <lineage>
        <taxon>Bacteria</taxon>
        <taxon>Pseudomonadati</taxon>
        <taxon>Pseudomonadota</taxon>
        <taxon>Alphaproteobacteria</taxon>
        <taxon>Rhodospirillales</taxon>
        <taxon>Rhodovibrionaceae</taxon>
        <taxon>Tistlia</taxon>
    </lineage>
</organism>
<feature type="non-terminal residue" evidence="2">
    <location>
        <position position="1"/>
    </location>
</feature>
<gene>
    <name evidence="2" type="ORF">SAMN05428998_1721</name>
</gene>
<evidence type="ECO:0000313" key="2">
    <source>
        <dbReference type="EMBL" id="SMF85795.1"/>
    </source>
</evidence>
<evidence type="ECO:0000256" key="1">
    <source>
        <dbReference type="SAM" id="Phobius"/>
    </source>
</evidence>
<protein>
    <submittedName>
        <fullName evidence="2">Uncharacterized protein</fullName>
    </submittedName>
</protein>
<dbReference type="Proteomes" id="UP000192917">
    <property type="component" value="Unassembled WGS sequence"/>
</dbReference>
<proteinExistence type="predicted"/>
<evidence type="ECO:0000313" key="3">
    <source>
        <dbReference type="Proteomes" id="UP000192917"/>
    </source>
</evidence>
<accession>A0A1Y6CSF3</accession>
<keyword evidence="3" id="KW-1185">Reference proteome</keyword>
<name>A0A1Y6CSF3_9PROT</name>
<keyword evidence="1" id="KW-1133">Transmembrane helix</keyword>